<proteinExistence type="predicted"/>
<keyword evidence="2" id="KW-0282">Flagellum</keyword>
<reference evidence="2 3" key="2">
    <citation type="journal article" date="2010" name="J Osaka Dent Univ">
        <title>Isolation and identification of Rothia mucilaginosa from persistent apical periodontitis lesions.</title>
        <authorList>
            <person name="Yamane K."/>
            <person name="Yoshida M."/>
            <person name="Fujihira T."/>
            <person name="Baba T."/>
            <person name="Tsuji N."/>
            <person name="Hayashi H."/>
            <person name="Sugimori C."/>
            <person name="Yamanaka T."/>
            <person name="Mashimo C."/>
            <person name="Nambu T."/>
            <person name="Kawai H."/>
            <person name="Fukushima H."/>
        </authorList>
    </citation>
    <scope>NUCLEOTIDE SEQUENCE [LARGE SCALE GENOMIC DNA]</scope>
    <source>
        <strain evidence="2 3">DY-18</strain>
    </source>
</reference>
<dbReference type="EMBL" id="AP011540">
    <property type="protein sequence ID" value="BAI65173.1"/>
    <property type="molecule type" value="Genomic_DNA"/>
</dbReference>
<protein>
    <submittedName>
        <fullName evidence="2">Flagellar biosynthesis/type III secretory pathway ATPase</fullName>
    </submittedName>
</protein>
<gene>
    <name evidence="2" type="ordered locus">RMDY18_13410</name>
</gene>
<dbReference type="Proteomes" id="UP000001883">
    <property type="component" value="Chromosome"/>
</dbReference>
<accession>D2NU47</accession>
<evidence type="ECO:0000313" key="3">
    <source>
        <dbReference type="Proteomes" id="UP000001883"/>
    </source>
</evidence>
<keyword evidence="3" id="KW-1185">Reference proteome</keyword>
<sequence>MRHLLTHQRRQAVQLLERLVRVHAQRRHRHHATATQVLVVLDAFHQLQQLGGARTTARAFSGVPSRRNLRQGHLHQAGQRTMLRRRGCGRLPRFKAGELVRVCLRQRVRQGGTVHRMHAGGVLDHGLRLIRLQLADKRPVRGLHLTLGAVGGKLTSLRARLLVTVLTEEGHSPIQQRRRVGGGEELRDRHQLHRGAHLGTHGAMVLFCGADTLKHAAVVLQQLLGAFGSVLQVVLFCVHFRHLFSPSAALVFSGSIFSSSRRRAPPSSQARPDPQCDPASHRGS</sequence>
<dbReference type="HOGENOM" id="CLU_979639_0_0_11"/>
<feature type="region of interest" description="Disordered" evidence="1">
    <location>
        <begin position="259"/>
        <end position="284"/>
    </location>
</feature>
<name>D2NU47_ROTMD</name>
<evidence type="ECO:0000313" key="2">
    <source>
        <dbReference type="EMBL" id="BAI65173.1"/>
    </source>
</evidence>
<organism evidence="2 3">
    <name type="scientific">Rothia mucilaginosa (strain DY-18)</name>
    <name type="common">Stomatococcus mucilaginosus</name>
    <dbReference type="NCBI Taxonomy" id="680646"/>
    <lineage>
        <taxon>Bacteria</taxon>
        <taxon>Bacillati</taxon>
        <taxon>Actinomycetota</taxon>
        <taxon>Actinomycetes</taxon>
        <taxon>Micrococcales</taxon>
        <taxon>Micrococcaceae</taxon>
        <taxon>Rothia</taxon>
    </lineage>
</organism>
<evidence type="ECO:0000256" key="1">
    <source>
        <dbReference type="SAM" id="MobiDB-lite"/>
    </source>
</evidence>
<reference evidence="3" key="1">
    <citation type="submission" date="2009-07" db="EMBL/GenBank/DDBJ databases">
        <title>Complete genome sequence of Rothia mucilaginosa DJ.</title>
        <authorList>
            <person name="Yamane K."/>
            <person name="Nambu T."/>
            <person name="Mashimo C."/>
            <person name="Sugimori C."/>
            <person name="Yamanaka T."/>
            <person name="Leung K."/>
            <person name="Fukushima H."/>
        </authorList>
    </citation>
    <scope>NUCLEOTIDE SEQUENCE [LARGE SCALE GENOMIC DNA]</scope>
    <source>
        <strain evidence="3">DY-18</strain>
    </source>
</reference>
<reference evidence="2 3" key="3">
    <citation type="journal article" date="2010" name="Sequencing">
        <title>Complete Genome Sequence of Rothia mucilaginosa DY-18: A Clinical Isolate with Dense Meshwork-Like Structures from a Persistent Apical Periodontitis Lesion.</title>
        <authorList>
            <person name="Yamane K."/>
            <person name="Nambu T."/>
            <person name="Yamanaka T."/>
            <person name="Mashimo C."/>
            <person name="Sugimori C."/>
            <person name="Leung K.-P."/>
            <person name="Fukushima H."/>
        </authorList>
    </citation>
    <scope>NUCLEOTIDE SEQUENCE [LARGE SCALE GENOMIC DNA]</scope>
    <source>
        <strain evidence="2 3">DY-18</strain>
    </source>
</reference>
<dbReference type="KEGG" id="rmu:RMDY18_13410"/>
<keyword evidence="2" id="KW-0969">Cilium</keyword>
<dbReference type="AlphaFoldDB" id="D2NU47"/>
<keyword evidence="2" id="KW-0966">Cell projection</keyword>